<evidence type="ECO:0000313" key="7">
    <source>
        <dbReference type="EMBL" id="RJG03301.1"/>
    </source>
</evidence>
<dbReference type="InterPro" id="IPR028081">
    <property type="entry name" value="Leu-bd"/>
</dbReference>
<evidence type="ECO:0000259" key="6">
    <source>
        <dbReference type="Pfam" id="PF13458"/>
    </source>
</evidence>
<keyword evidence="8" id="KW-1185">Reference proteome</keyword>
<reference evidence="8" key="1">
    <citation type="submission" date="2018-09" db="EMBL/GenBank/DDBJ databases">
        <authorList>
            <person name="Zhu H."/>
        </authorList>
    </citation>
    <scope>NUCLEOTIDE SEQUENCE [LARGE SCALE GENOMIC DNA]</scope>
    <source>
        <strain evidence="8">K1S02-23</strain>
    </source>
</reference>
<dbReference type="CDD" id="cd06336">
    <property type="entry name" value="PBP1_ABC_ligand_binding-like"/>
    <property type="match status" value="1"/>
</dbReference>
<dbReference type="InterPro" id="IPR051010">
    <property type="entry name" value="BCAA_transport"/>
</dbReference>
<dbReference type="AlphaFoldDB" id="A0A3A3G5T7"/>
<dbReference type="PANTHER" id="PTHR30483:SF6">
    <property type="entry name" value="PERIPLASMIC BINDING PROTEIN OF ABC TRANSPORTER FOR NATURAL AMINO ACIDS"/>
    <property type="match status" value="1"/>
</dbReference>
<name>A0A3A3G5T7_9BURK</name>
<dbReference type="Gene3D" id="3.40.50.2300">
    <property type="match status" value="2"/>
</dbReference>
<dbReference type="OrthoDB" id="5289062at2"/>
<keyword evidence="2" id="KW-0813">Transport</keyword>
<feature type="chain" id="PRO_5017392481" evidence="5">
    <location>
        <begin position="27"/>
        <end position="386"/>
    </location>
</feature>
<sequence length="386" mass="41556">MNLKTFVKRFTVGLGLSAALLAGASAETLKIGVIASLTGPGAPWGLATQYGAKILASEVNAKGGLDVGGKKYQVEVIAYDDQYKAADAVAAYNRLVRQDGVKYVILMSSPSTLALKQSIEDDKVVAFTSAITPKAIDANTKYMFRLYSTPIDYVPSFVTWLKNNVKGKRVVILNPNDETGWDLTQLSETLYKENGFTVAGTDLYERTQKDFQPLITKVLSMKPDLIELSAASPPTAGLIVRQAREMGYKGVFAKNSGPSPNEIVAASGKEAAEGMINLLYVDPTNSGFKRLAADYKKFVGQEPHEQVVTYYDAANVLLRAIQIAGDVKDTSKVAASFAKALPMKSVLGEDLTLSGKKNGDLNQQILTVDYVGVIKNGRPVVVGKVK</sequence>
<proteinExistence type="inferred from homology"/>
<dbReference type="GO" id="GO:0006865">
    <property type="term" value="P:amino acid transport"/>
    <property type="evidence" value="ECO:0007669"/>
    <property type="project" value="UniProtKB-KW"/>
</dbReference>
<dbReference type="InterPro" id="IPR028082">
    <property type="entry name" value="Peripla_BP_I"/>
</dbReference>
<feature type="domain" description="Leucine-binding protein" evidence="6">
    <location>
        <begin position="28"/>
        <end position="363"/>
    </location>
</feature>
<accession>A0A3A3G5T7</accession>
<dbReference type="PANTHER" id="PTHR30483">
    <property type="entry name" value="LEUCINE-SPECIFIC-BINDING PROTEIN"/>
    <property type="match status" value="1"/>
</dbReference>
<evidence type="ECO:0000256" key="3">
    <source>
        <dbReference type="ARBA" id="ARBA00022729"/>
    </source>
</evidence>
<organism evidence="7 8">
    <name type="scientific">Noviherbaspirillum sedimenti</name>
    <dbReference type="NCBI Taxonomy" id="2320865"/>
    <lineage>
        <taxon>Bacteria</taxon>
        <taxon>Pseudomonadati</taxon>
        <taxon>Pseudomonadota</taxon>
        <taxon>Betaproteobacteria</taxon>
        <taxon>Burkholderiales</taxon>
        <taxon>Oxalobacteraceae</taxon>
        <taxon>Noviherbaspirillum</taxon>
    </lineage>
</organism>
<dbReference type="Pfam" id="PF13458">
    <property type="entry name" value="Peripla_BP_6"/>
    <property type="match status" value="1"/>
</dbReference>
<evidence type="ECO:0000256" key="1">
    <source>
        <dbReference type="ARBA" id="ARBA00010062"/>
    </source>
</evidence>
<dbReference type="EMBL" id="QYUQ01000002">
    <property type="protein sequence ID" value="RJG03301.1"/>
    <property type="molecule type" value="Genomic_DNA"/>
</dbReference>
<dbReference type="InterPro" id="IPR000709">
    <property type="entry name" value="Leu_Ile_Val-bd"/>
</dbReference>
<evidence type="ECO:0000256" key="5">
    <source>
        <dbReference type="SAM" id="SignalP"/>
    </source>
</evidence>
<comment type="caution">
    <text evidence="7">The sequence shown here is derived from an EMBL/GenBank/DDBJ whole genome shotgun (WGS) entry which is preliminary data.</text>
</comment>
<comment type="similarity">
    <text evidence="1">Belongs to the leucine-binding protein family.</text>
</comment>
<dbReference type="PRINTS" id="PR00337">
    <property type="entry name" value="LEUILEVALBP"/>
</dbReference>
<protein>
    <submittedName>
        <fullName evidence="7">ABC transporter substrate-binding protein</fullName>
    </submittedName>
</protein>
<dbReference type="Proteomes" id="UP000266327">
    <property type="component" value="Unassembled WGS sequence"/>
</dbReference>
<keyword evidence="4" id="KW-0029">Amino-acid transport</keyword>
<dbReference type="RefSeq" id="WP_119786796.1">
    <property type="nucleotide sequence ID" value="NZ_QYUQ01000002.1"/>
</dbReference>
<evidence type="ECO:0000256" key="2">
    <source>
        <dbReference type="ARBA" id="ARBA00022448"/>
    </source>
</evidence>
<evidence type="ECO:0000313" key="8">
    <source>
        <dbReference type="Proteomes" id="UP000266327"/>
    </source>
</evidence>
<dbReference type="SUPFAM" id="SSF53822">
    <property type="entry name" value="Periplasmic binding protein-like I"/>
    <property type="match status" value="1"/>
</dbReference>
<evidence type="ECO:0000256" key="4">
    <source>
        <dbReference type="ARBA" id="ARBA00022970"/>
    </source>
</evidence>
<feature type="signal peptide" evidence="5">
    <location>
        <begin position="1"/>
        <end position="26"/>
    </location>
</feature>
<keyword evidence="3 5" id="KW-0732">Signal</keyword>
<gene>
    <name evidence="7" type="ORF">D3878_18320</name>
</gene>